<dbReference type="InterPro" id="IPR036162">
    <property type="entry name" value="Resolvase-like_N_sf"/>
</dbReference>
<dbReference type="InterPro" id="IPR050639">
    <property type="entry name" value="SSR_resolvase"/>
</dbReference>
<gene>
    <name evidence="2" type="ORF">GXP67_19600</name>
</gene>
<dbReference type="EMBL" id="CP048222">
    <property type="protein sequence ID" value="QHT68691.1"/>
    <property type="molecule type" value="Genomic_DNA"/>
</dbReference>
<dbReference type="Proteomes" id="UP000480178">
    <property type="component" value="Chromosome"/>
</dbReference>
<name>A0A6C0GKT3_9BACT</name>
<proteinExistence type="predicted"/>
<keyword evidence="3" id="KW-1185">Reference proteome</keyword>
<evidence type="ECO:0000313" key="2">
    <source>
        <dbReference type="EMBL" id="QHT68691.1"/>
    </source>
</evidence>
<reference evidence="2 3" key="1">
    <citation type="submission" date="2020-01" db="EMBL/GenBank/DDBJ databases">
        <authorList>
            <person name="Kim M.K."/>
        </authorList>
    </citation>
    <scope>NUCLEOTIDE SEQUENCE [LARGE SCALE GENOMIC DNA]</scope>
    <source>
        <strain evidence="2 3">172606-1</strain>
    </source>
</reference>
<sequence length="213" mass="24551">MERVVLYTIVSTKNQDVERQITDLKLLAERNRYQIIEIIAETISGTKKNSERPQLNRLIELSKAKKIDKVLVTEISRLGRNTVEFLKVVEELSNLGVSVYAQNYNLETLLPDKKRNPIAQLIFTILSEFYRLERETTLDRAASGRKIAIANNVQFGRPKGKVKSYEKFLSENKRVQHLLKEGYSIRNISKVVGCSDKTVQKVKKLIFNNQVQL</sequence>
<dbReference type="CDD" id="cd03768">
    <property type="entry name" value="SR_ResInv"/>
    <property type="match status" value="1"/>
</dbReference>
<dbReference type="PANTHER" id="PTHR30461">
    <property type="entry name" value="DNA-INVERTASE FROM LAMBDOID PROPHAGE"/>
    <property type="match status" value="1"/>
</dbReference>
<dbReference type="KEGG" id="rhoz:GXP67_19600"/>
<dbReference type="InterPro" id="IPR006119">
    <property type="entry name" value="Resolv_N"/>
</dbReference>
<evidence type="ECO:0000313" key="3">
    <source>
        <dbReference type="Proteomes" id="UP000480178"/>
    </source>
</evidence>
<dbReference type="GO" id="GO:0000150">
    <property type="term" value="F:DNA strand exchange activity"/>
    <property type="evidence" value="ECO:0007669"/>
    <property type="project" value="InterPro"/>
</dbReference>
<dbReference type="SUPFAM" id="SSF53041">
    <property type="entry name" value="Resolvase-like"/>
    <property type="match status" value="1"/>
</dbReference>
<accession>A0A6C0GKT3</accession>
<evidence type="ECO:0000259" key="1">
    <source>
        <dbReference type="PROSITE" id="PS51736"/>
    </source>
</evidence>
<dbReference type="AlphaFoldDB" id="A0A6C0GKT3"/>
<dbReference type="Gene3D" id="3.40.50.1390">
    <property type="entry name" value="Resolvase, N-terminal catalytic domain"/>
    <property type="match status" value="1"/>
</dbReference>
<dbReference type="GO" id="GO:0003677">
    <property type="term" value="F:DNA binding"/>
    <property type="evidence" value="ECO:0007669"/>
    <property type="project" value="InterPro"/>
</dbReference>
<dbReference type="SMART" id="SM00857">
    <property type="entry name" value="Resolvase"/>
    <property type="match status" value="1"/>
</dbReference>
<protein>
    <submittedName>
        <fullName evidence="2">Recombinase family protein</fullName>
    </submittedName>
</protein>
<dbReference type="PROSITE" id="PS51736">
    <property type="entry name" value="RECOMBINASES_3"/>
    <property type="match status" value="1"/>
</dbReference>
<dbReference type="PANTHER" id="PTHR30461:SF19">
    <property type="entry name" value="SITE-SPECIFIC RECOMBINASE RESOLVASE FAMILY"/>
    <property type="match status" value="1"/>
</dbReference>
<dbReference type="Pfam" id="PF00239">
    <property type="entry name" value="Resolvase"/>
    <property type="match status" value="1"/>
</dbReference>
<dbReference type="RefSeq" id="WP_162444699.1">
    <property type="nucleotide sequence ID" value="NZ_CP048222.1"/>
</dbReference>
<dbReference type="Gene3D" id="1.10.10.60">
    <property type="entry name" value="Homeodomain-like"/>
    <property type="match status" value="1"/>
</dbReference>
<organism evidence="2 3">
    <name type="scientific">Rhodocytophaga rosea</name>
    <dbReference type="NCBI Taxonomy" id="2704465"/>
    <lineage>
        <taxon>Bacteria</taxon>
        <taxon>Pseudomonadati</taxon>
        <taxon>Bacteroidota</taxon>
        <taxon>Cytophagia</taxon>
        <taxon>Cytophagales</taxon>
        <taxon>Rhodocytophagaceae</taxon>
        <taxon>Rhodocytophaga</taxon>
    </lineage>
</organism>
<feature type="domain" description="Resolvase/invertase-type recombinase catalytic" evidence="1">
    <location>
        <begin position="3"/>
        <end position="152"/>
    </location>
</feature>